<reference evidence="1 2" key="1">
    <citation type="submission" date="2024-09" db="EMBL/GenBank/DDBJ databases">
        <title>Itraconazole resistance in Madurella fahalii resulting from another homologue of gene encoding cytochrome P450 14-alpha sterol demethylase (CYP51).</title>
        <authorList>
            <person name="Yoshioka I."/>
            <person name="Fahal A.H."/>
            <person name="Kaneko S."/>
            <person name="Yaguchi T."/>
        </authorList>
    </citation>
    <scope>NUCLEOTIDE SEQUENCE [LARGE SCALE GENOMIC DNA]</scope>
    <source>
        <strain evidence="1 2">IFM 68171</strain>
    </source>
</reference>
<evidence type="ECO:0000313" key="2">
    <source>
        <dbReference type="Proteomes" id="UP001628179"/>
    </source>
</evidence>
<organism evidence="1 2">
    <name type="scientific">Madurella fahalii</name>
    <dbReference type="NCBI Taxonomy" id="1157608"/>
    <lineage>
        <taxon>Eukaryota</taxon>
        <taxon>Fungi</taxon>
        <taxon>Dikarya</taxon>
        <taxon>Ascomycota</taxon>
        <taxon>Pezizomycotina</taxon>
        <taxon>Sordariomycetes</taxon>
        <taxon>Sordariomycetidae</taxon>
        <taxon>Sordariales</taxon>
        <taxon>Sordariales incertae sedis</taxon>
        <taxon>Madurella</taxon>
    </lineage>
</organism>
<accession>A0ABQ0G2V0</accession>
<proteinExistence type="predicted"/>
<keyword evidence="2" id="KW-1185">Reference proteome</keyword>
<dbReference type="RefSeq" id="XP_070913812.1">
    <property type="nucleotide sequence ID" value="XM_071057711.1"/>
</dbReference>
<protein>
    <submittedName>
        <fullName evidence="1">Uncharacterized protein</fullName>
    </submittedName>
</protein>
<dbReference type="GeneID" id="98173034"/>
<dbReference type="Proteomes" id="UP001628179">
    <property type="component" value="Unassembled WGS sequence"/>
</dbReference>
<evidence type="ECO:0000313" key="1">
    <source>
        <dbReference type="EMBL" id="GAB1312079.1"/>
    </source>
</evidence>
<dbReference type="EMBL" id="BAAFSV010000001">
    <property type="protein sequence ID" value="GAB1312079.1"/>
    <property type="molecule type" value="Genomic_DNA"/>
</dbReference>
<sequence>MQNKIKPLFQDVCTKIVDRSANTVLGKTWKYGASNIRLILTKSAWHDLLSCFDVPAGTTKATAQKARNTVVSAPERIDYVHRHLLFQEPAHCVSIMKFREDGLLLPLGAARAEFQIPNLTFC</sequence>
<gene>
    <name evidence="1" type="ORF">MFIFM68171_02289</name>
</gene>
<comment type="caution">
    <text evidence="1">The sequence shown here is derived from an EMBL/GenBank/DDBJ whole genome shotgun (WGS) entry which is preliminary data.</text>
</comment>
<name>A0ABQ0G2V0_9PEZI</name>